<dbReference type="STRING" id="515618.RIEPE_0214"/>
<keyword evidence="4 7" id="KW-0479">Metal-binding</keyword>
<dbReference type="InterPro" id="IPR032282">
    <property type="entry name" value="HAGH_C"/>
</dbReference>
<feature type="binding site" evidence="7">
    <location>
        <position position="110"/>
    </location>
    <ligand>
        <name>Zn(2+)</name>
        <dbReference type="ChEBI" id="CHEBI:29105"/>
        <label>1</label>
    </ligand>
</feature>
<dbReference type="Pfam" id="PF16123">
    <property type="entry name" value="HAGH_C"/>
    <property type="match status" value="1"/>
</dbReference>
<dbReference type="Proteomes" id="UP000001700">
    <property type="component" value="Chromosome"/>
</dbReference>
<evidence type="ECO:0000256" key="6">
    <source>
        <dbReference type="ARBA" id="ARBA00022833"/>
    </source>
</evidence>
<comment type="subunit">
    <text evidence="7">Monomer.</text>
</comment>
<dbReference type="InterPro" id="IPR036866">
    <property type="entry name" value="RibonucZ/Hydroxyglut_hydro"/>
</dbReference>
<feature type="binding site" evidence="7">
    <location>
        <position position="127"/>
    </location>
    <ligand>
        <name>Zn(2+)</name>
        <dbReference type="ChEBI" id="CHEBI:29105"/>
        <label>2</label>
    </ligand>
</feature>
<dbReference type="PANTHER" id="PTHR43705">
    <property type="entry name" value="HYDROXYACYLGLUTATHIONE HYDROLASE"/>
    <property type="match status" value="1"/>
</dbReference>
<proteinExistence type="inferred from homology"/>
<comment type="catalytic activity">
    <reaction evidence="1 7">
        <text>an S-(2-hydroxyacyl)glutathione + H2O = a 2-hydroxy carboxylate + glutathione + H(+)</text>
        <dbReference type="Rhea" id="RHEA:21864"/>
        <dbReference type="ChEBI" id="CHEBI:15377"/>
        <dbReference type="ChEBI" id="CHEBI:15378"/>
        <dbReference type="ChEBI" id="CHEBI:57925"/>
        <dbReference type="ChEBI" id="CHEBI:58896"/>
        <dbReference type="ChEBI" id="CHEBI:71261"/>
        <dbReference type="EC" id="3.1.2.6"/>
    </reaction>
</comment>
<keyword evidence="5 7" id="KW-0378">Hydrolase</keyword>
<feature type="binding site" evidence="7">
    <location>
        <position position="54"/>
    </location>
    <ligand>
        <name>Zn(2+)</name>
        <dbReference type="ChEBI" id="CHEBI:29105"/>
        <label>1</label>
    </ligand>
</feature>
<feature type="domain" description="Metallo-beta-lactamase" evidence="8">
    <location>
        <begin position="11"/>
        <end position="165"/>
    </location>
</feature>
<feature type="binding site" evidence="7">
    <location>
        <position position="127"/>
    </location>
    <ligand>
        <name>Zn(2+)</name>
        <dbReference type="ChEBI" id="CHEBI:29105"/>
        <label>1</label>
    </ligand>
</feature>
<dbReference type="OrthoDB" id="9802248at2"/>
<evidence type="ECO:0000256" key="7">
    <source>
        <dbReference type="HAMAP-Rule" id="MF_01374"/>
    </source>
</evidence>
<feature type="binding site" evidence="7">
    <location>
        <position position="56"/>
    </location>
    <ligand>
        <name>Zn(2+)</name>
        <dbReference type="ChEBI" id="CHEBI:29105"/>
        <label>2</label>
    </ligand>
</feature>
<reference evidence="9" key="1">
    <citation type="submission" date="2008-05" db="EMBL/GenBank/DDBJ databases">
        <title>Genome sequence of Riesia pediculicola USDA.</title>
        <authorList>
            <person name="Kirkness E.F."/>
        </authorList>
    </citation>
    <scope>NUCLEOTIDE SEQUENCE [LARGE SCALE GENOMIC DNA]</scope>
    <source>
        <strain evidence="9">USDA</strain>
    </source>
</reference>
<name>D4G822_RIEPU</name>
<evidence type="ECO:0000256" key="4">
    <source>
        <dbReference type="ARBA" id="ARBA00022723"/>
    </source>
</evidence>
<dbReference type="InterPro" id="IPR017782">
    <property type="entry name" value="Hydroxyacylglutathione_Hdrlase"/>
</dbReference>
<evidence type="ECO:0000256" key="2">
    <source>
        <dbReference type="ARBA" id="ARBA00004963"/>
    </source>
</evidence>
<dbReference type="PANTHER" id="PTHR43705:SF1">
    <property type="entry name" value="HYDROXYACYLGLUTATHIONE HYDROLASE GLOB"/>
    <property type="match status" value="1"/>
</dbReference>
<evidence type="ECO:0000313" key="9">
    <source>
        <dbReference type="EMBL" id="ADD79419.1"/>
    </source>
</evidence>
<dbReference type="CDD" id="cd07723">
    <property type="entry name" value="hydroxyacylglutathione_hydrolase_MBL-fold"/>
    <property type="match status" value="1"/>
</dbReference>
<dbReference type="EMBL" id="CP001085">
    <property type="protein sequence ID" value="ADD79419.1"/>
    <property type="molecule type" value="Genomic_DNA"/>
</dbReference>
<keyword evidence="6 7" id="KW-0862">Zinc</keyword>
<dbReference type="Pfam" id="PF00753">
    <property type="entry name" value="Lactamase_B"/>
    <property type="match status" value="1"/>
</dbReference>
<dbReference type="InterPro" id="IPR050110">
    <property type="entry name" value="Glyoxalase_II_hydrolase"/>
</dbReference>
<protein>
    <recommendedName>
        <fullName evidence="7">Hydroxyacylglutathione hydrolase</fullName>
        <ecNumber evidence="7">3.1.2.6</ecNumber>
    </recommendedName>
    <alternativeName>
        <fullName evidence="7">Glyoxalase II</fullName>
        <shortName evidence="7">Glx II</shortName>
    </alternativeName>
</protein>
<dbReference type="InterPro" id="IPR035680">
    <property type="entry name" value="Clx_II_MBL"/>
</dbReference>
<dbReference type="EC" id="3.1.2.6" evidence="7"/>
<dbReference type="GO" id="GO:0046872">
    <property type="term" value="F:metal ion binding"/>
    <property type="evidence" value="ECO:0007669"/>
    <property type="project" value="UniProtKB-KW"/>
</dbReference>
<feature type="binding site" evidence="7">
    <location>
        <position position="165"/>
    </location>
    <ligand>
        <name>Zn(2+)</name>
        <dbReference type="ChEBI" id="CHEBI:29105"/>
        <label>2</label>
    </ligand>
</feature>
<keyword evidence="10" id="KW-1185">Reference proteome</keyword>
<dbReference type="RefSeq" id="WP_013087409.1">
    <property type="nucleotide sequence ID" value="NC_014109.1"/>
</dbReference>
<dbReference type="SUPFAM" id="SSF56281">
    <property type="entry name" value="Metallo-hydrolase/oxidoreductase"/>
    <property type="match status" value="1"/>
</dbReference>
<dbReference type="NCBIfam" id="TIGR03413">
    <property type="entry name" value="GSH_gloB"/>
    <property type="match status" value="1"/>
</dbReference>
<evidence type="ECO:0000256" key="5">
    <source>
        <dbReference type="ARBA" id="ARBA00022801"/>
    </source>
</evidence>
<evidence type="ECO:0000256" key="3">
    <source>
        <dbReference type="ARBA" id="ARBA00006759"/>
    </source>
</evidence>
<feature type="binding site" evidence="7">
    <location>
        <position position="52"/>
    </location>
    <ligand>
        <name>Zn(2+)</name>
        <dbReference type="ChEBI" id="CHEBI:29105"/>
        <label>1</label>
    </ligand>
</feature>
<dbReference type="GO" id="GO:0019243">
    <property type="term" value="P:methylglyoxal catabolic process to D-lactate via S-lactoyl-glutathione"/>
    <property type="evidence" value="ECO:0007669"/>
    <property type="project" value="UniProtKB-UniRule"/>
</dbReference>
<dbReference type="PIRSF" id="PIRSF005457">
    <property type="entry name" value="Glx"/>
    <property type="match status" value="1"/>
</dbReference>
<comment type="function">
    <text evidence="7">Thiolesterase that catalyzes the hydrolysis of S-D-lactoyl-glutathione to form glutathione and D-lactic acid.</text>
</comment>
<accession>D4G822</accession>
<comment type="similarity">
    <text evidence="3 7">Belongs to the metallo-beta-lactamase superfamily. Glyoxalase II family.</text>
</comment>
<evidence type="ECO:0000256" key="1">
    <source>
        <dbReference type="ARBA" id="ARBA00001623"/>
    </source>
</evidence>
<comment type="cofactor">
    <cofactor evidence="7">
        <name>Zn(2+)</name>
        <dbReference type="ChEBI" id="CHEBI:29105"/>
    </cofactor>
    <text evidence="7">Binds 2 Zn(2+) ions per subunit.</text>
</comment>
<dbReference type="InterPro" id="IPR001279">
    <property type="entry name" value="Metallo-B-lactamas"/>
</dbReference>
<dbReference type="SMART" id="SM00849">
    <property type="entry name" value="Lactamase_B"/>
    <property type="match status" value="1"/>
</dbReference>
<organism evidence="9 10">
    <name type="scientific">Riesia pediculicola (strain USDA)</name>
    <dbReference type="NCBI Taxonomy" id="515618"/>
    <lineage>
        <taxon>Bacteria</taxon>
        <taxon>Pseudomonadati</taxon>
        <taxon>Pseudomonadota</taxon>
        <taxon>Gammaproteobacteria</taxon>
        <taxon>Enterobacterales</taxon>
        <taxon>Enterobacteriaceae</taxon>
        <taxon>Candidatus Riesia</taxon>
    </lineage>
</organism>
<feature type="binding site" evidence="7">
    <location>
        <position position="57"/>
    </location>
    <ligand>
        <name>Zn(2+)</name>
        <dbReference type="ChEBI" id="CHEBI:29105"/>
        <label>2</label>
    </ligand>
</feature>
<comment type="pathway">
    <text evidence="2 7">Secondary metabolite metabolism; methylglyoxal degradation; (R)-lactate from methylglyoxal: step 2/2.</text>
</comment>
<evidence type="ECO:0000259" key="8">
    <source>
        <dbReference type="SMART" id="SM00849"/>
    </source>
</evidence>
<dbReference type="UniPathway" id="UPA00619">
    <property type="reaction ID" value="UER00676"/>
</dbReference>
<dbReference type="HAMAP" id="MF_01374">
    <property type="entry name" value="Glyoxalase_2"/>
    <property type="match status" value="1"/>
</dbReference>
<sequence>MKLFFVRSFIDNYIWILEHHKVCVIVDPGQSEKVLNFLEKKGFFPTAILITHHHYDHTGGILNIKRKYPRVDVFAPKEVLSKEVTFFITEKINRVEFSFFSFKVFHAPGHTKGHLLYYQKPYLFCGDTFFSGGCGKIFEGTSYQMYQSILLIESLPSDTLICCAHEYTVKNLSFASTLLPKDKYINQYLDISRKKTSILLPTVPSTLSIEKKINIFLRCDDEIVKNSPKIYDIKDKKYETKKEKYKIFSRIRKMRDFF</sequence>
<dbReference type="AlphaFoldDB" id="D4G822"/>
<dbReference type="Gene3D" id="3.60.15.10">
    <property type="entry name" value="Ribonuclease Z/Hydroxyacylglutathione hydrolase-like"/>
    <property type="match status" value="1"/>
</dbReference>
<evidence type="ECO:0000313" key="10">
    <source>
        <dbReference type="Proteomes" id="UP000001700"/>
    </source>
</evidence>
<dbReference type="KEGG" id="rip:RIEPE_0214"/>
<gene>
    <name evidence="7" type="primary">gloB</name>
    <name evidence="9" type="ordered locus">RIEPE_0214</name>
</gene>
<dbReference type="eggNOG" id="COG0491">
    <property type="taxonomic scope" value="Bacteria"/>
</dbReference>
<dbReference type="GO" id="GO:0004416">
    <property type="term" value="F:hydroxyacylglutathione hydrolase activity"/>
    <property type="evidence" value="ECO:0007669"/>
    <property type="project" value="UniProtKB-UniRule"/>
</dbReference>
<dbReference type="HOGENOM" id="CLU_030571_4_1_6"/>